<protein>
    <submittedName>
        <fullName evidence="1">Uncharacterized protein</fullName>
    </submittedName>
</protein>
<reference evidence="1" key="1">
    <citation type="journal article" date="2020" name="Nature">
        <title>Giant virus diversity and host interactions through global metagenomics.</title>
        <authorList>
            <person name="Schulz F."/>
            <person name="Roux S."/>
            <person name="Paez-Espino D."/>
            <person name="Jungbluth S."/>
            <person name="Walsh D.A."/>
            <person name="Denef V.J."/>
            <person name="McMahon K.D."/>
            <person name="Konstantinidis K.T."/>
            <person name="Eloe-Fadrosh E.A."/>
            <person name="Kyrpides N.C."/>
            <person name="Woyke T."/>
        </authorList>
    </citation>
    <scope>NUCLEOTIDE SEQUENCE</scope>
    <source>
        <strain evidence="1">GVMAG-S-1102113-118</strain>
    </source>
</reference>
<proteinExistence type="predicted"/>
<dbReference type="AlphaFoldDB" id="A0A6C0K9P2"/>
<organism evidence="1">
    <name type="scientific">viral metagenome</name>
    <dbReference type="NCBI Taxonomy" id="1070528"/>
    <lineage>
        <taxon>unclassified sequences</taxon>
        <taxon>metagenomes</taxon>
        <taxon>organismal metagenomes</taxon>
    </lineage>
</organism>
<name>A0A6C0K9P2_9ZZZZ</name>
<evidence type="ECO:0000313" key="1">
    <source>
        <dbReference type="EMBL" id="QHU14399.1"/>
    </source>
</evidence>
<accession>A0A6C0K9P2</accession>
<sequence length="161" mass="18672">MDFADTVNFVVRYEKVVKSLPSTRKGAGVVPRLGRSWMTRDLRNRARMMSARKDLVDRRRRARAIDAIRKVSVEWSSPDMFNILPDDCILYHCDDLDDCEKIRTDLAGIPLVPDHQVVHVFADILREIREFIDSCDSDAMNIHSQMDETDEVNMLFCDIKL</sequence>
<dbReference type="EMBL" id="MN740840">
    <property type="protein sequence ID" value="QHU14399.1"/>
    <property type="molecule type" value="Genomic_DNA"/>
</dbReference>